<proteinExistence type="predicted"/>
<dbReference type="Pfam" id="PF18848">
    <property type="entry name" value="baeRF_family6"/>
    <property type="match status" value="1"/>
</dbReference>
<feature type="domain" description="Bacterial archaeo-eukaryotic release factor family 6" evidence="2">
    <location>
        <begin position="141"/>
        <end position="280"/>
    </location>
</feature>
<sequence length="401" mass="44610">MNLITKVNLEGSIMAINADIKNLLTVSAHKGPIVTIVLPLNPKADNSVEDKTQLNSLIAQAKKAYLSKYLSKFWPDYEAQLNQLLQTETLGNDVSQGLAIYVTADQINMFRLNYPAKPAFAVGDTMQVLPLLKDFQFPLAYNLVVLRKNSFHLFQIQNRVIEEPEVTADTPSTLTDALGDYIPADDQQLKSAGHGRGHGATFKRGYDPKEESDRSDQLRYFQAVDEYVIKNFTNKDHLPVVLAAEPAVQGEFRKITKNKMLSDVRFEKIPSLKTSHEELLDMVRNVNAQYNHLTVLELADRFDNATGAKKTLTDINKIAEAAMSGSVATLFIKDGAYVAEKDVSHVQFDSQDTTGHPSNLLNDLAITTTGFNGDVYVLPEEEMPVQADYAAVLRFPTTEVK</sequence>
<protein>
    <recommendedName>
        <fullName evidence="2">Bacterial archaeo-eukaryotic release factor family 6 domain-containing protein</fullName>
    </recommendedName>
</protein>
<feature type="region of interest" description="Disordered" evidence="1">
    <location>
        <begin position="189"/>
        <end position="213"/>
    </location>
</feature>
<name>A0A0R2CQR6_9LACO</name>
<evidence type="ECO:0000313" key="4">
    <source>
        <dbReference type="Proteomes" id="UP000051256"/>
    </source>
</evidence>
<gene>
    <name evidence="3" type="ORF">FC56_GL001122</name>
</gene>
<evidence type="ECO:0000259" key="2">
    <source>
        <dbReference type="Pfam" id="PF18848"/>
    </source>
</evidence>
<organism evidence="3 4">
    <name type="scientific">Lentilactobacillus senioris DSM 24302 = JCM 17472</name>
    <dbReference type="NCBI Taxonomy" id="1423802"/>
    <lineage>
        <taxon>Bacteria</taxon>
        <taxon>Bacillati</taxon>
        <taxon>Bacillota</taxon>
        <taxon>Bacilli</taxon>
        <taxon>Lactobacillales</taxon>
        <taxon>Lactobacillaceae</taxon>
        <taxon>Lentilactobacillus</taxon>
    </lineage>
</organism>
<dbReference type="InterPro" id="IPR040628">
    <property type="entry name" value="BaeRF_family6"/>
</dbReference>
<dbReference type="EMBL" id="AYZR01000004">
    <property type="protein sequence ID" value="KRM94174.1"/>
    <property type="molecule type" value="Genomic_DNA"/>
</dbReference>
<keyword evidence="4" id="KW-1185">Reference proteome</keyword>
<reference evidence="3 4" key="1">
    <citation type="journal article" date="2015" name="Genome Announc.">
        <title>Expanding the biotechnology potential of lactobacilli through comparative genomics of 213 strains and associated genera.</title>
        <authorList>
            <person name="Sun Z."/>
            <person name="Harris H.M."/>
            <person name="McCann A."/>
            <person name="Guo C."/>
            <person name="Argimon S."/>
            <person name="Zhang W."/>
            <person name="Yang X."/>
            <person name="Jeffery I.B."/>
            <person name="Cooney J.C."/>
            <person name="Kagawa T.F."/>
            <person name="Liu W."/>
            <person name="Song Y."/>
            <person name="Salvetti E."/>
            <person name="Wrobel A."/>
            <person name="Rasinkangas P."/>
            <person name="Parkhill J."/>
            <person name="Rea M.C."/>
            <person name="O'Sullivan O."/>
            <person name="Ritari J."/>
            <person name="Douillard F.P."/>
            <person name="Paul Ross R."/>
            <person name="Yang R."/>
            <person name="Briner A.E."/>
            <person name="Felis G.E."/>
            <person name="de Vos W.M."/>
            <person name="Barrangou R."/>
            <person name="Klaenhammer T.R."/>
            <person name="Caufield P.W."/>
            <person name="Cui Y."/>
            <person name="Zhang H."/>
            <person name="O'Toole P.W."/>
        </authorList>
    </citation>
    <scope>NUCLEOTIDE SEQUENCE [LARGE SCALE GENOMIC DNA]</scope>
    <source>
        <strain evidence="3 4">DSM 24302</strain>
    </source>
</reference>
<feature type="compositionally biased region" description="Basic and acidic residues" evidence="1">
    <location>
        <begin position="204"/>
        <end position="213"/>
    </location>
</feature>
<dbReference type="STRING" id="1423802.FC56_GL001122"/>
<dbReference type="PATRIC" id="fig|1423802.4.peg.1137"/>
<dbReference type="Proteomes" id="UP000051256">
    <property type="component" value="Unassembled WGS sequence"/>
</dbReference>
<evidence type="ECO:0000256" key="1">
    <source>
        <dbReference type="SAM" id="MobiDB-lite"/>
    </source>
</evidence>
<comment type="caution">
    <text evidence="3">The sequence shown here is derived from an EMBL/GenBank/DDBJ whole genome shotgun (WGS) entry which is preliminary data.</text>
</comment>
<accession>A0A0R2CQR6</accession>
<dbReference type="AlphaFoldDB" id="A0A0R2CQR6"/>
<evidence type="ECO:0000313" key="3">
    <source>
        <dbReference type="EMBL" id="KRM94174.1"/>
    </source>
</evidence>